<evidence type="ECO:0000313" key="1">
    <source>
        <dbReference type="EMBL" id="TWP35817.1"/>
    </source>
</evidence>
<gene>
    <name evidence="1" type="ORF">FGL98_12475</name>
</gene>
<dbReference type="EMBL" id="VCQV01000016">
    <property type="protein sequence ID" value="TWP35817.1"/>
    <property type="molecule type" value="Genomic_DNA"/>
</dbReference>
<dbReference type="Proteomes" id="UP000320244">
    <property type="component" value="Unassembled WGS sequence"/>
</dbReference>
<dbReference type="RefSeq" id="WP_146317096.1">
    <property type="nucleotide sequence ID" value="NZ_VCQV01000016.1"/>
</dbReference>
<dbReference type="AlphaFoldDB" id="A0A563DZY2"/>
<sequence>MLRCYLASQRVDALGRRGFELKWQSGETLPKRAPAIVPKTGAAVSAYAEACGAHVADQIRRMLFTAYWRHGANIGDPEVLRTLLAATFMKGDSHSDPIWEFGYAVAMTREPITAAAWRLIRDWRSGWLELATNALPVVMCGSRVESGAAALGWLDELLCQESPVEVGVGGAPAAAGVWAPPTTVIPPPAWTSQIGDPWGRAQRMRQ</sequence>
<organism evidence="1 2">
    <name type="scientific">Leekyejoonella antrihumi</name>
    <dbReference type="NCBI Taxonomy" id="1660198"/>
    <lineage>
        <taxon>Bacteria</taxon>
        <taxon>Bacillati</taxon>
        <taxon>Actinomycetota</taxon>
        <taxon>Actinomycetes</taxon>
        <taxon>Micrococcales</taxon>
        <taxon>Dermacoccaceae</taxon>
        <taxon>Leekyejoonella</taxon>
    </lineage>
</organism>
<evidence type="ECO:0000313" key="2">
    <source>
        <dbReference type="Proteomes" id="UP000320244"/>
    </source>
</evidence>
<comment type="caution">
    <text evidence="1">The sequence shown here is derived from an EMBL/GenBank/DDBJ whole genome shotgun (WGS) entry which is preliminary data.</text>
</comment>
<keyword evidence="2" id="KW-1185">Reference proteome</keyword>
<name>A0A563DZY2_9MICO</name>
<dbReference type="OrthoDB" id="4856332at2"/>
<protein>
    <submittedName>
        <fullName evidence="1">Uncharacterized protein</fullName>
    </submittedName>
</protein>
<reference evidence="1 2" key="2">
    <citation type="submission" date="2019-08" db="EMBL/GenBank/DDBJ databases">
        <title>Jejuicoccus antrihumi gen. nov., sp. nov., a new member of the family Dermacoccaceae isolated from a cave.</title>
        <authorList>
            <person name="Schumann P."/>
            <person name="Kim I.S."/>
        </authorList>
    </citation>
    <scope>NUCLEOTIDE SEQUENCE [LARGE SCALE GENOMIC DNA]</scope>
    <source>
        <strain evidence="1 2">C5-26</strain>
    </source>
</reference>
<dbReference type="Gene3D" id="3.40.30.10">
    <property type="entry name" value="Glutaredoxin"/>
    <property type="match status" value="1"/>
</dbReference>
<proteinExistence type="predicted"/>
<reference evidence="1 2" key="1">
    <citation type="submission" date="2019-05" db="EMBL/GenBank/DDBJ databases">
        <authorList>
            <person name="Lee S.D."/>
        </authorList>
    </citation>
    <scope>NUCLEOTIDE SEQUENCE [LARGE SCALE GENOMIC DNA]</scope>
    <source>
        <strain evidence="1 2">C5-26</strain>
    </source>
</reference>
<accession>A0A563DZY2</accession>